<name>A0ABV8MII9_9NEIS</name>
<evidence type="ECO:0000256" key="3">
    <source>
        <dbReference type="ARBA" id="ARBA00022763"/>
    </source>
</evidence>
<dbReference type="NCBIfam" id="TIGR00632">
    <property type="entry name" value="vsr"/>
    <property type="match status" value="1"/>
</dbReference>
<organism evidence="8 9">
    <name type="scientific">Chitinimonas lacunae</name>
    <dbReference type="NCBI Taxonomy" id="1963018"/>
    <lineage>
        <taxon>Bacteria</taxon>
        <taxon>Pseudomonadati</taxon>
        <taxon>Pseudomonadota</taxon>
        <taxon>Betaproteobacteria</taxon>
        <taxon>Neisseriales</taxon>
        <taxon>Chitinibacteraceae</taxon>
        <taxon>Chitinimonas</taxon>
    </lineage>
</organism>
<comment type="caution">
    <text evidence="8">The sequence shown here is derived from an EMBL/GenBank/DDBJ whole genome shotgun (WGS) entry which is preliminary data.</text>
</comment>
<dbReference type="InterPro" id="IPR004603">
    <property type="entry name" value="DNA_mismatch_endonuc_vsr"/>
</dbReference>
<evidence type="ECO:0000313" key="8">
    <source>
        <dbReference type="EMBL" id="MFC4157954.1"/>
    </source>
</evidence>
<evidence type="ECO:0000256" key="2">
    <source>
        <dbReference type="ARBA" id="ARBA00022759"/>
    </source>
</evidence>
<comment type="similarity">
    <text evidence="6">Belongs to the Vsr family.</text>
</comment>
<reference evidence="9" key="1">
    <citation type="journal article" date="2019" name="Int. J. Syst. Evol. Microbiol.">
        <title>The Global Catalogue of Microorganisms (GCM) 10K type strain sequencing project: providing services to taxonomists for standard genome sequencing and annotation.</title>
        <authorList>
            <consortium name="The Broad Institute Genomics Platform"/>
            <consortium name="The Broad Institute Genome Sequencing Center for Infectious Disease"/>
            <person name="Wu L."/>
            <person name="Ma J."/>
        </authorList>
    </citation>
    <scope>NUCLEOTIDE SEQUENCE [LARGE SCALE GENOMIC DNA]</scope>
    <source>
        <strain evidence="9">LMG 29894</strain>
    </source>
</reference>
<keyword evidence="9" id="KW-1185">Reference proteome</keyword>
<gene>
    <name evidence="8" type="ORF">ACFOW7_01155</name>
</gene>
<dbReference type="GO" id="GO:0004519">
    <property type="term" value="F:endonuclease activity"/>
    <property type="evidence" value="ECO:0007669"/>
    <property type="project" value="UniProtKB-KW"/>
</dbReference>
<dbReference type="RefSeq" id="WP_378160142.1">
    <property type="nucleotide sequence ID" value="NZ_JBHSBU010000001.1"/>
</dbReference>
<protein>
    <submittedName>
        <fullName evidence="8">Very short patch repair endonuclease</fullName>
    </submittedName>
</protein>
<dbReference type="InterPro" id="IPR011335">
    <property type="entry name" value="Restrct_endonuc-II-like"/>
</dbReference>
<keyword evidence="2 8" id="KW-0255">Endonuclease</keyword>
<evidence type="ECO:0000259" key="7">
    <source>
        <dbReference type="Pfam" id="PF04480"/>
    </source>
</evidence>
<dbReference type="Gene3D" id="3.40.960.10">
    <property type="entry name" value="VSR Endonuclease"/>
    <property type="match status" value="1"/>
</dbReference>
<dbReference type="CDD" id="cd00221">
    <property type="entry name" value="Vsr"/>
    <property type="match status" value="1"/>
</dbReference>
<dbReference type="Pfam" id="PF03852">
    <property type="entry name" value="Vsr"/>
    <property type="match status" value="1"/>
</dbReference>
<evidence type="ECO:0000256" key="6">
    <source>
        <dbReference type="ARBA" id="ARBA00029466"/>
    </source>
</evidence>
<dbReference type="InterPro" id="IPR007569">
    <property type="entry name" value="DUF559"/>
</dbReference>
<dbReference type="EMBL" id="JBHSBU010000001">
    <property type="protein sequence ID" value="MFC4157954.1"/>
    <property type="molecule type" value="Genomic_DNA"/>
</dbReference>
<feature type="domain" description="DUF559" evidence="7">
    <location>
        <begin position="94"/>
        <end position="135"/>
    </location>
</feature>
<dbReference type="Pfam" id="PF04480">
    <property type="entry name" value="DUF559"/>
    <property type="match status" value="1"/>
</dbReference>
<evidence type="ECO:0000256" key="4">
    <source>
        <dbReference type="ARBA" id="ARBA00022801"/>
    </source>
</evidence>
<keyword evidence="1" id="KW-0540">Nuclease</keyword>
<proteinExistence type="inferred from homology"/>
<evidence type="ECO:0000313" key="9">
    <source>
        <dbReference type="Proteomes" id="UP001595791"/>
    </source>
</evidence>
<keyword evidence="4" id="KW-0378">Hydrolase</keyword>
<evidence type="ECO:0000256" key="1">
    <source>
        <dbReference type="ARBA" id="ARBA00022722"/>
    </source>
</evidence>
<accession>A0ABV8MII9</accession>
<sequence>MRPRKTKARKLTKSEQMARVRSQGTAPELTLRRALWHQGLRYRLTPKLPGTPDLCFFSERIAIFVDGCFWHGCPQHYSAPAHNAEFWANKVARNIARDKQADAVLEAEGWTVVRIWEHQLESDLAGIVTRIEALLKAKTPNVDRYHLPSGTVKSK</sequence>
<evidence type="ECO:0000256" key="5">
    <source>
        <dbReference type="ARBA" id="ARBA00023204"/>
    </source>
</evidence>
<dbReference type="Proteomes" id="UP001595791">
    <property type="component" value="Unassembled WGS sequence"/>
</dbReference>
<keyword evidence="3" id="KW-0227">DNA damage</keyword>
<keyword evidence="5" id="KW-0234">DNA repair</keyword>
<dbReference type="SUPFAM" id="SSF52980">
    <property type="entry name" value="Restriction endonuclease-like"/>
    <property type="match status" value="1"/>
</dbReference>